<accession>A0AAJ5Z1L0</accession>
<proteinExistence type="predicted"/>
<protein>
    <recommendedName>
        <fullName evidence="4">Secreted protein</fullName>
    </recommendedName>
</protein>
<dbReference type="Proteomes" id="UP001217582">
    <property type="component" value="Chromosome 5"/>
</dbReference>
<evidence type="ECO:0008006" key="4">
    <source>
        <dbReference type="Google" id="ProtNLM"/>
    </source>
</evidence>
<reference evidence="2 3" key="1">
    <citation type="submission" date="2023-03" db="EMBL/GenBank/DDBJ databases">
        <title>Mating type loci evolution in Malassezia.</title>
        <authorList>
            <person name="Coelho M.A."/>
        </authorList>
    </citation>
    <scope>NUCLEOTIDE SEQUENCE [LARGE SCALE GENOMIC DNA]</scope>
    <source>
        <strain evidence="2 3">CBS 13387</strain>
    </source>
</reference>
<organism evidence="2 3">
    <name type="scientific">Malassezia arunalokei</name>
    <dbReference type="NCBI Taxonomy" id="1514897"/>
    <lineage>
        <taxon>Eukaryota</taxon>
        <taxon>Fungi</taxon>
        <taxon>Dikarya</taxon>
        <taxon>Basidiomycota</taxon>
        <taxon>Ustilaginomycotina</taxon>
        <taxon>Malasseziomycetes</taxon>
        <taxon>Malasseziales</taxon>
        <taxon>Malasseziaceae</taxon>
        <taxon>Malassezia</taxon>
    </lineage>
</organism>
<keyword evidence="1" id="KW-0732">Signal</keyword>
<name>A0AAJ5Z1L0_9BASI</name>
<evidence type="ECO:0000313" key="2">
    <source>
        <dbReference type="EMBL" id="WFD16831.1"/>
    </source>
</evidence>
<evidence type="ECO:0000256" key="1">
    <source>
        <dbReference type="SAM" id="SignalP"/>
    </source>
</evidence>
<gene>
    <name evidence="2" type="ORF">MARU1_002874</name>
</gene>
<keyword evidence="3" id="KW-1185">Reference proteome</keyword>
<feature type="chain" id="PRO_5042616062" description="Secreted protein" evidence="1">
    <location>
        <begin position="17"/>
        <end position="165"/>
    </location>
</feature>
<feature type="signal peptide" evidence="1">
    <location>
        <begin position="1"/>
        <end position="16"/>
    </location>
</feature>
<dbReference type="AlphaFoldDB" id="A0AAJ5Z1L0"/>
<evidence type="ECO:0000313" key="3">
    <source>
        <dbReference type="Proteomes" id="UP001217582"/>
    </source>
</evidence>
<sequence length="165" mass="16658">MGKWLLVDVLRRGALGAALGLAGLERRAQLAQLVGHALVLGACLVERACHVADVLVGLADLPLGVGASCGGRFFGEGRAPDGLGALALGRGDAFVEAGGLGLVCLVEVSRSGVEGLLLRVEVVFDVREVLLAVPKGCVLALDVLSVSGESLLVASAALFPGKDVP</sequence>
<dbReference type="EMBL" id="CP119920">
    <property type="protein sequence ID" value="WFD16831.1"/>
    <property type="molecule type" value="Genomic_DNA"/>
</dbReference>